<dbReference type="AlphaFoldDB" id="A0AAF1B133"/>
<sequence length="309" mass="34874">MSEDIFDGQILANKLSKLNSSQQSIESLSRWCITHRKKARQIVESWDKQFKSAQRDQRVSFLYLANDILQNNRRKGNEFVNEFLKVLPAALKNVYGTGDENGKKAASRLVDIWEERKVFGSRVQNLKDAVLGKNLPSDPAVASNVDSSDPIKIVKRDAHFLRIKLAVGAMPEKILTSFQTVNDQNVNEQDAFNKFKSAILRAGEIERNAEGMSSQANMQGSHLVNDIQEQETILQQCINQLESAEGTRSALVSQLKDALGEQEPILERIRAQLQTIYSFCHSPPKPIHLRRFKIISPTLVCKQHSGNFT</sequence>
<gene>
    <name evidence="3" type="ORF">DCAR_0519378</name>
</gene>
<reference evidence="3" key="1">
    <citation type="journal article" date="2016" name="Nat. Genet.">
        <title>A high-quality carrot genome assembly provides new insights into carotenoid accumulation and asterid genome evolution.</title>
        <authorList>
            <person name="Iorizzo M."/>
            <person name="Ellison S."/>
            <person name="Senalik D."/>
            <person name="Zeng P."/>
            <person name="Satapoomin P."/>
            <person name="Huang J."/>
            <person name="Bowman M."/>
            <person name="Iovene M."/>
            <person name="Sanseverino W."/>
            <person name="Cavagnaro P."/>
            <person name="Yildiz M."/>
            <person name="Macko-Podgorni A."/>
            <person name="Moranska E."/>
            <person name="Grzebelus E."/>
            <person name="Grzebelus D."/>
            <person name="Ashrafi H."/>
            <person name="Zheng Z."/>
            <person name="Cheng S."/>
            <person name="Spooner D."/>
            <person name="Van Deynze A."/>
            <person name="Simon P."/>
        </authorList>
    </citation>
    <scope>NUCLEOTIDE SEQUENCE</scope>
    <source>
        <tissue evidence="3">Leaf</tissue>
    </source>
</reference>
<dbReference type="GO" id="GO:0005634">
    <property type="term" value="C:nucleus"/>
    <property type="evidence" value="ECO:0007669"/>
    <property type="project" value="UniProtKB-ARBA"/>
</dbReference>
<dbReference type="InterPro" id="IPR006569">
    <property type="entry name" value="CID_dom"/>
</dbReference>
<reference evidence="3" key="2">
    <citation type="submission" date="2022-03" db="EMBL/GenBank/DDBJ databases">
        <title>Draft title - Genomic analysis of global carrot germplasm unveils the trajectory of domestication and the origin of high carotenoid orange carrot.</title>
        <authorList>
            <person name="Iorizzo M."/>
            <person name="Ellison S."/>
            <person name="Senalik D."/>
            <person name="Macko-Podgorni A."/>
            <person name="Grzebelus D."/>
            <person name="Bostan H."/>
            <person name="Rolling W."/>
            <person name="Curaba J."/>
            <person name="Simon P."/>
        </authorList>
    </citation>
    <scope>NUCLEOTIDE SEQUENCE</scope>
    <source>
        <tissue evidence="3">Leaf</tissue>
    </source>
</reference>
<evidence type="ECO:0000259" key="2">
    <source>
        <dbReference type="PROSITE" id="PS51391"/>
    </source>
</evidence>
<dbReference type="Pfam" id="PF04818">
    <property type="entry name" value="CID"/>
    <property type="match status" value="1"/>
</dbReference>
<dbReference type="GO" id="GO:0031124">
    <property type="term" value="P:mRNA 3'-end processing"/>
    <property type="evidence" value="ECO:0007669"/>
    <property type="project" value="TreeGrafter"/>
</dbReference>
<dbReference type="Gene3D" id="1.25.40.90">
    <property type="match status" value="1"/>
</dbReference>
<dbReference type="PANTHER" id="PTHR12460">
    <property type="entry name" value="CYCLIN-DEPENDENT KINASE INHIBITOR-RELATED PROTEIN"/>
    <property type="match status" value="1"/>
</dbReference>
<keyword evidence="1" id="KW-0507">mRNA processing</keyword>
<accession>A0AAF1B133</accession>
<evidence type="ECO:0000313" key="4">
    <source>
        <dbReference type="Proteomes" id="UP000077755"/>
    </source>
</evidence>
<dbReference type="SMART" id="SM00582">
    <property type="entry name" value="RPR"/>
    <property type="match status" value="1"/>
</dbReference>
<dbReference type="InterPro" id="IPR008942">
    <property type="entry name" value="ENTH_VHS"/>
</dbReference>
<name>A0AAF1B133_DAUCS</name>
<evidence type="ECO:0000313" key="3">
    <source>
        <dbReference type="EMBL" id="WOH00022.1"/>
    </source>
</evidence>
<evidence type="ECO:0000256" key="1">
    <source>
        <dbReference type="ARBA" id="ARBA00022664"/>
    </source>
</evidence>
<dbReference type="PANTHER" id="PTHR12460:SF0">
    <property type="entry name" value="CID DOMAIN-CONTAINING PROTEIN-RELATED"/>
    <property type="match status" value="1"/>
</dbReference>
<protein>
    <recommendedName>
        <fullName evidence="2">CID domain-containing protein</fullName>
    </recommendedName>
</protein>
<dbReference type="SUPFAM" id="SSF48464">
    <property type="entry name" value="ENTH/VHS domain"/>
    <property type="match status" value="1"/>
</dbReference>
<dbReference type="Proteomes" id="UP000077755">
    <property type="component" value="Chromosome 5"/>
</dbReference>
<proteinExistence type="predicted"/>
<dbReference type="EMBL" id="CP093347">
    <property type="protein sequence ID" value="WOH00022.1"/>
    <property type="molecule type" value="Genomic_DNA"/>
</dbReference>
<dbReference type="CDD" id="cd16981">
    <property type="entry name" value="CID_RPRD_like"/>
    <property type="match status" value="1"/>
</dbReference>
<dbReference type="PROSITE" id="PS51391">
    <property type="entry name" value="CID"/>
    <property type="match status" value="1"/>
</dbReference>
<keyword evidence="4" id="KW-1185">Reference proteome</keyword>
<feature type="domain" description="CID" evidence="2">
    <location>
        <begin position="3"/>
        <end position="135"/>
    </location>
</feature>
<organism evidence="3 4">
    <name type="scientific">Daucus carota subsp. sativus</name>
    <name type="common">Carrot</name>
    <dbReference type="NCBI Taxonomy" id="79200"/>
    <lineage>
        <taxon>Eukaryota</taxon>
        <taxon>Viridiplantae</taxon>
        <taxon>Streptophyta</taxon>
        <taxon>Embryophyta</taxon>
        <taxon>Tracheophyta</taxon>
        <taxon>Spermatophyta</taxon>
        <taxon>Magnoliopsida</taxon>
        <taxon>eudicotyledons</taxon>
        <taxon>Gunneridae</taxon>
        <taxon>Pentapetalae</taxon>
        <taxon>asterids</taxon>
        <taxon>campanulids</taxon>
        <taxon>Apiales</taxon>
        <taxon>Apiaceae</taxon>
        <taxon>Apioideae</taxon>
        <taxon>Scandiceae</taxon>
        <taxon>Daucinae</taxon>
        <taxon>Daucus</taxon>
        <taxon>Daucus sect. Daucus</taxon>
    </lineage>
</organism>
<dbReference type="FunFam" id="1.25.40.90:FF:000018">
    <property type="entry name" value="ENTH/VHS family protein isoform 1"/>
    <property type="match status" value="1"/>
</dbReference>
<dbReference type="GO" id="GO:0000993">
    <property type="term" value="F:RNA polymerase II complex binding"/>
    <property type="evidence" value="ECO:0007669"/>
    <property type="project" value="TreeGrafter"/>
</dbReference>